<evidence type="ECO:0000313" key="1">
    <source>
        <dbReference type="EMBL" id="MPM26933.1"/>
    </source>
</evidence>
<organism evidence="1">
    <name type="scientific">bioreactor metagenome</name>
    <dbReference type="NCBI Taxonomy" id="1076179"/>
    <lineage>
        <taxon>unclassified sequences</taxon>
        <taxon>metagenomes</taxon>
        <taxon>ecological metagenomes</taxon>
    </lineage>
</organism>
<dbReference type="CDD" id="cd11537">
    <property type="entry name" value="NTP-PPase_RS21-C6_like"/>
    <property type="match status" value="1"/>
</dbReference>
<comment type="caution">
    <text evidence="1">The sequence shown here is derived from an EMBL/GenBank/DDBJ whole genome shotgun (WGS) entry which is preliminary data.</text>
</comment>
<dbReference type="GO" id="GO:0009143">
    <property type="term" value="P:nucleoside triphosphate catabolic process"/>
    <property type="evidence" value="ECO:0007669"/>
    <property type="project" value="InterPro"/>
</dbReference>
<sequence>MTEIEEIISEIRKFRDERDWDKFHNSKDLSLAINIESSELLELFLWKNCEDFDKEKAKEELADILIYCLLFASKHDFNVRQIILDKINKNAQKYPVEKSKGISKKYNEL</sequence>
<dbReference type="PIRSF" id="PIRSF029826">
    <property type="entry name" value="UCP029826_pph"/>
    <property type="match status" value="1"/>
</dbReference>
<dbReference type="InterPro" id="IPR025984">
    <property type="entry name" value="DCTPP"/>
</dbReference>
<name>A0A644YKB3_9ZZZZ</name>
<dbReference type="Pfam" id="PF12643">
    <property type="entry name" value="MazG-like"/>
    <property type="match status" value="1"/>
</dbReference>
<dbReference type="GO" id="GO:0047429">
    <property type="term" value="F:nucleoside triphosphate diphosphatase activity"/>
    <property type="evidence" value="ECO:0007669"/>
    <property type="project" value="InterPro"/>
</dbReference>
<reference evidence="1" key="1">
    <citation type="submission" date="2019-08" db="EMBL/GenBank/DDBJ databases">
        <authorList>
            <person name="Kucharzyk K."/>
            <person name="Murdoch R.W."/>
            <person name="Higgins S."/>
            <person name="Loffler F."/>
        </authorList>
    </citation>
    <scope>NUCLEOTIDE SEQUENCE</scope>
</reference>
<dbReference type="AlphaFoldDB" id="A0A644YKB3"/>
<dbReference type="PANTHER" id="PTHR46523:SF1">
    <property type="entry name" value="DCTP PYROPHOSPHATASE 1"/>
    <property type="match status" value="1"/>
</dbReference>
<proteinExistence type="predicted"/>
<accession>A0A644YKB3</accession>
<dbReference type="SUPFAM" id="SSF101386">
    <property type="entry name" value="all-alpha NTP pyrophosphatases"/>
    <property type="match status" value="1"/>
</dbReference>
<gene>
    <name evidence="1" type="ORF">SDC9_73438</name>
</gene>
<dbReference type="EMBL" id="VSSQ01004864">
    <property type="protein sequence ID" value="MPM26933.1"/>
    <property type="molecule type" value="Genomic_DNA"/>
</dbReference>
<dbReference type="PANTHER" id="PTHR46523">
    <property type="entry name" value="DCTP PYROPHOSPHATASE 1"/>
    <property type="match status" value="1"/>
</dbReference>
<dbReference type="InterPro" id="IPR052555">
    <property type="entry name" value="dCTP_Pyrophosphatase"/>
</dbReference>
<dbReference type="Gene3D" id="1.10.287.1080">
    <property type="entry name" value="MazG-like"/>
    <property type="match status" value="1"/>
</dbReference>
<evidence type="ECO:0008006" key="2">
    <source>
        <dbReference type="Google" id="ProtNLM"/>
    </source>
</evidence>
<protein>
    <recommendedName>
        <fullName evidence="2">Nucleotide pyrophosphohydrolase</fullName>
    </recommendedName>
</protein>